<dbReference type="GO" id="GO:0006307">
    <property type="term" value="P:DNA alkylation repair"/>
    <property type="evidence" value="ECO:0007669"/>
    <property type="project" value="InterPro"/>
</dbReference>
<keyword evidence="1" id="KW-0694">RNA-binding</keyword>
<dbReference type="Proteomes" id="UP000186922">
    <property type="component" value="Unassembled WGS sequence"/>
</dbReference>
<dbReference type="STRING" id="947166.A0A1D1VS53"/>
<dbReference type="InterPro" id="IPR004088">
    <property type="entry name" value="KH_dom_type_1"/>
</dbReference>
<dbReference type="GO" id="GO:0003723">
    <property type="term" value="F:RNA binding"/>
    <property type="evidence" value="ECO:0007669"/>
    <property type="project" value="UniProtKB-UniRule"/>
</dbReference>
<proteinExistence type="predicted"/>
<dbReference type="Pfam" id="PF00013">
    <property type="entry name" value="KH_1"/>
    <property type="match status" value="1"/>
</dbReference>
<organism evidence="4 5">
    <name type="scientific">Ramazzottius varieornatus</name>
    <name type="common">Water bear</name>
    <name type="synonym">Tardigrade</name>
    <dbReference type="NCBI Taxonomy" id="947166"/>
    <lineage>
        <taxon>Eukaryota</taxon>
        <taxon>Metazoa</taxon>
        <taxon>Ecdysozoa</taxon>
        <taxon>Tardigrada</taxon>
        <taxon>Eutardigrada</taxon>
        <taxon>Parachela</taxon>
        <taxon>Hypsibioidea</taxon>
        <taxon>Ramazzottiidae</taxon>
        <taxon>Ramazzottius</taxon>
    </lineage>
</organism>
<dbReference type="Gene3D" id="3.90.1140.10">
    <property type="entry name" value="Cyclic phosphodiesterase"/>
    <property type="match status" value="1"/>
</dbReference>
<comment type="caution">
    <text evidence="4">The sequence shown here is derived from an EMBL/GenBank/DDBJ whole genome shotgun (WGS) entry which is preliminary data.</text>
</comment>
<evidence type="ECO:0000259" key="2">
    <source>
        <dbReference type="Pfam" id="PF00013"/>
    </source>
</evidence>
<feature type="domain" description="K Homology" evidence="2">
    <location>
        <begin position="88"/>
        <end position="141"/>
    </location>
</feature>
<dbReference type="SUPFAM" id="SSF54791">
    <property type="entry name" value="Eukaryotic type KH-domain (KH-domain type I)"/>
    <property type="match status" value="1"/>
</dbReference>
<dbReference type="OrthoDB" id="277832at2759"/>
<dbReference type="GO" id="GO:0006355">
    <property type="term" value="P:regulation of DNA-templated transcription"/>
    <property type="evidence" value="ECO:0007669"/>
    <property type="project" value="TreeGrafter"/>
</dbReference>
<dbReference type="InterPro" id="IPR036612">
    <property type="entry name" value="KH_dom_type_1_sf"/>
</dbReference>
<evidence type="ECO:0008006" key="6">
    <source>
        <dbReference type="Google" id="ProtNLM"/>
    </source>
</evidence>
<dbReference type="GO" id="GO:0005634">
    <property type="term" value="C:nucleus"/>
    <property type="evidence" value="ECO:0007669"/>
    <property type="project" value="TreeGrafter"/>
</dbReference>
<sequence>MSAANFFDFSDKEVMLPQIKEINGMYYRFHPVTEAKDVEKESASRARNVTSLAESEADLSSEERDILRRLRKDPKDNTYRIVLTKENIPSILFPMMIGKGGQAKRSIEDETKARIVFPRDQEKNTSIEIYSYDSIQLIMCRRKLLQSAHNARMRVPFTHFACFPVLSDATAASFNRFRDDVMKKCGGTRGLSTDLFQTSNKLHLTISTLALFSPPEYDLAFETLQNCFADELWELLDQGPLRCRLRGLEIMNDDPAEVDVLYAKVVDPTDRLQTIADQIYENYMHSEPRFSQDKFDGLKHVKLHVTLINSRYRKGTELGEDDLDLLSVAAKATARKTFDASSILQHFGQYDFGECVVNEIHISQRFSTGENGFYKCKRKLILDPKALKNHLQQRDATSTVKISSDRMYNDEPTCEVGNDDEFADER</sequence>
<evidence type="ECO:0000256" key="1">
    <source>
        <dbReference type="PROSITE-ProRule" id="PRU00117"/>
    </source>
</evidence>
<dbReference type="PANTHER" id="PTHR13360:SF1">
    <property type="entry name" value="ACTIVATING SIGNAL COINTEGRATOR 1 COMPLEX SUBUNIT 1"/>
    <property type="match status" value="1"/>
</dbReference>
<dbReference type="PROSITE" id="PS50084">
    <property type="entry name" value="KH_TYPE_1"/>
    <property type="match status" value="1"/>
</dbReference>
<gene>
    <name evidence="4" type="primary">RvY_14681-1</name>
    <name evidence="4" type="synonym">RvY_14681.1</name>
    <name evidence="4" type="ORF">RvY_14681</name>
</gene>
<dbReference type="Gene3D" id="3.30.1370.10">
    <property type="entry name" value="K Homology domain, type 1"/>
    <property type="match status" value="1"/>
</dbReference>
<feature type="domain" description="A-kinase anchor protein 7-like phosphoesterase" evidence="3">
    <location>
        <begin position="157"/>
        <end position="378"/>
    </location>
</feature>
<dbReference type="PIRSF" id="PIRSF027019">
    <property type="entry name" value="Euk_LigT"/>
    <property type="match status" value="1"/>
</dbReference>
<evidence type="ECO:0000313" key="5">
    <source>
        <dbReference type="Proteomes" id="UP000186922"/>
    </source>
</evidence>
<dbReference type="InterPro" id="IPR019510">
    <property type="entry name" value="AKAP7-like_phosphoesterase"/>
</dbReference>
<dbReference type="AlphaFoldDB" id="A0A1D1VS53"/>
<name>A0A1D1VS53_RAMVA</name>
<reference evidence="4 5" key="1">
    <citation type="journal article" date="2016" name="Nat. Commun.">
        <title>Extremotolerant tardigrade genome and improved radiotolerance of human cultured cells by tardigrade-unique protein.</title>
        <authorList>
            <person name="Hashimoto T."/>
            <person name="Horikawa D.D."/>
            <person name="Saito Y."/>
            <person name="Kuwahara H."/>
            <person name="Kozuka-Hata H."/>
            <person name="Shin-I T."/>
            <person name="Minakuchi Y."/>
            <person name="Ohishi K."/>
            <person name="Motoyama A."/>
            <person name="Aizu T."/>
            <person name="Enomoto A."/>
            <person name="Kondo K."/>
            <person name="Tanaka S."/>
            <person name="Hara Y."/>
            <person name="Koshikawa S."/>
            <person name="Sagara H."/>
            <person name="Miura T."/>
            <person name="Yokobori S."/>
            <person name="Miyagawa K."/>
            <person name="Suzuki Y."/>
            <person name="Kubo T."/>
            <person name="Oyama M."/>
            <person name="Kohara Y."/>
            <person name="Fujiyama A."/>
            <person name="Arakawa K."/>
            <person name="Katayama T."/>
            <person name="Toyoda A."/>
            <person name="Kunieda T."/>
        </authorList>
    </citation>
    <scope>NUCLEOTIDE SEQUENCE [LARGE SCALE GENOMIC DNA]</scope>
    <source>
        <strain evidence="4 5">YOKOZUNA-1</strain>
    </source>
</reference>
<dbReference type="EMBL" id="BDGG01000010">
    <property type="protein sequence ID" value="GAV04397.1"/>
    <property type="molecule type" value="Genomic_DNA"/>
</dbReference>
<dbReference type="PANTHER" id="PTHR13360">
    <property type="entry name" value="ACTIVATING SIGNAL COINTEGRATOR 1 COMPLEX SUBUNIT 1"/>
    <property type="match status" value="1"/>
</dbReference>
<evidence type="ECO:0000313" key="4">
    <source>
        <dbReference type="EMBL" id="GAV04397.1"/>
    </source>
</evidence>
<dbReference type="InterPro" id="IPR009210">
    <property type="entry name" value="ASCC1"/>
</dbReference>
<protein>
    <recommendedName>
        <fullName evidence="6">K Homology domain-containing protein</fullName>
    </recommendedName>
</protein>
<dbReference type="Pfam" id="PF10469">
    <property type="entry name" value="AKAP7_NLS"/>
    <property type="match status" value="1"/>
</dbReference>
<evidence type="ECO:0000259" key="3">
    <source>
        <dbReference type="Pfam" id="PF10469"/>
    </source>
</evidence>
<accession>A0A1D1VS53</accession>
<keyword evidence="5" id="KW-1185">Reference proteome</keyword>